<feature type="region of interest" description="Disordered" evidence="5">
    <location>
        <begin position="259"/>
        <end position="302"/>
    </location>
</feature>
<feature type="compositionally biased region" description="Polar residues" evidence="5">
    <location>
        <begin position="219"/>
        <end position="231"/>
    </location>
</feature>
<dbReference type="InterPro" id="IPR001965">
    <property type="entry name" value="Znf_PHD"/>
</dbReference>
<feature type="compositionally biased region" description="Polar residues" evidence="5">
    <location>
        <begin position="1816"/>
        <end position="1826"/>
    </location>
</feature>
<keyword evidence="1" id="KW-0479">Metal-binding</keyword>
<proteinExistence type="evidence at transcript level"/>
<dbReference type="InterPro" id="IPR012921">
    <property type="entry name" value="SPOC_C"/>
</dbReference>
<feature type="compositionally biased region" description="Basic and acidic residues" evidence="5">
    <location>
        <begin position="580"/>
        <end position="589"/>
    </location>
</feature>
<evidence type="ECO:0000256" key="2">
    <source>
        <dbReference type="ARBA" id="ARBA00022771"/>
    </source>
</evidence>
<feature type="compositionally biased region" description="Basic and acidic residues" evidence="5">
    <location>
        <begin position="1719"/>
        <end position="1731"/>
    </location>
</feature>
<feature type="compositionally biased region" description="Basic and acidic residues" evidence="5">
    <location>
        <begin position="515"/>
        <end position="552"/>
    </location>
</feature>
<feature type="compositionally biased region" description="Acidic residues" evidence="5">
    <location>
        <begin position="1837"/>
        <end position="1862"/>
    </location>
</feature>
<feature type="region of interest" description="Disordered" evidence="5">
    <location>
        <begin position="219"/>
        <end position="243"/>
    </location>
</feature>
<feature type="compositionally biased region" description="Basic and acidic residues" evidence="5">
    <location>
        <begin position="2155"/>
        <end position="2273"/>
    </location>
</feature>
<dbReference type="PROSITE" id="PS01359">
    <property type="entry name" value="ZF_PHD_1"/>
    <property type="match status" value="1"/>
</dbReference>
<reference evidence="8" key="1">
    <citation type="journal article" date="2014" name="Nature">
        <title>Elephant shark genome provides unique insights into gnathostome evolution.</title>
        <authorList>
            <consortium name="International Elephant Shark Genome Sequencing Consortium"/>
            <person name="Venkatesh B."/>
            <person name="Lee A.P."/>
            <person name="Ravi V."/>
            <person name="Maurya A.K."/>
            <person name="Lian M.M."/>
            <person name="Swann J.B."/>
            <person name="Ohta Y."/>
            <person name="Flajnik M.F."/>
            <person name="Sutoh Y."/>
            <person name="Kasahara M."/>
            <person name="Hoon S."/>
            <person name="Gangu V."/>
            <person name="Roy S.W."/>
            <person name="Irimia M."/>
            <person name="Korzh V."/>
            <person name="Kondrychyn I."/>
            <person name="Lim Z.W."/>
            <person name="Tay B.H."/>
            <person name="Tohari S."/>
            <person name="Kong K.W."/>
            <person name="Ho S."/>
            <person name="Lorente-Galdos B."/>
            <person name="Quilez J."/>
            <person name="Marques-Bonet T."/>
            <person name="Raney B.J."/>
            <person name="Ingham P.W."/>
            <person name="Tay A."/>
            <person name="Hillier L.W."/>
            <person name="Minx P."/>
            <person name="Boehm T."/>
            <person name="Wilson R.K."/>
            <person name="Brenner S."/>
            <person name="Warren W.C."/>
        </authorList>
    </citation>
    <scope>NUCLEOTIDE SEQUENCE</scope>
    <source>
        <tissue evidence="8">Spleen</tissue>
    </source>
</reference>
<name>V9K7I6_CALMI</name>
<feature type="compositionally biased region" description="Basic and acidic residues" evidence="5">
    <location>
        <begin position="1614"/>
        <end position="1633"/>
    </location>
</feature>
<feature type="region of interest" description="Disordered" evidence="5">
    <location>
        <begin position="1"/>
        <end position="188"/>
    </location>
</feature>
<dbReference type="Pfam" id="PF00628">
    <property type="entry name" value="PHD"/>
    <property type="match status" value="1"/>
</dbReference>
<dbReference type="Gene3D" id="1.10.472.30">
    <property type="entry name" value="Transcription elongation factor S-II, central domain"/>
    <property type="match status" value="1"/>
</dbReference>
<feature type="region of interest" description="Disordered" evidence="5">
    <location>
        <begin position="459"/>
        <end position="770"/>
    </location>
</feature>
<evidence type="ECO:0000313" key="8">
    <source>
        <dbReference type="EMBL" id="AFO93684.1"/>
    </source>
</evidence>
<feature type="domain" description="TFIIS central" evidence="7">
    <location>
        <begin position="1040"/>
        <end position="1159"/>
    </location>
</feature>
<dbReference type="PANTHER" id="PTHR11477:SF10">
    <property type="entry name" value="PHD FINGER PROTEIN 3"/>
    <property type="match status" value="1"/>
</dbReference>
<keyword evidence="2 4" id="KW-0863">Zinc-finger</keyword>
<feature type="compositionally biased region" description="Low complexity" evidence="5">
    <location>
        <begin position="1019"/>
        <end position="1036"/>
    </location>
</feature>
<dbReference type="Pfam" id="PF07744">
    <property type="entry name" value="SPOC"/>
    <property type="match status" value="1"/>
</dbReference>
<feature type="region of interest" description="Disordered" evidence="5">
    <location>
        <begin position="1794"/>
        <end position="1869"/>
    </location>
</feature>
<feature type="region of interest" description="Disordered" evidence="5">
    <location>
        <begin position="1599"/>
        <end position="1775"/>
    </location>
</feature>
<feature type="compositionally biased region" description="Polar residues" evidence="5">
    <location>
        <begin position="94"/>
        <end position="103"/>
    </location>
</feature>
<dbReference type="InterPro" id="IPR019786">
    <property type="entry name" value="Zinc_finger_PHD-type_CS"/>
</dbReference>
<dbReference type="GO" id="GO:0006351">
    <property type="term" value="P:DNA-templated transcription"/>
    <property type="evidence" value="ECO:0007669"/>
    <property type="project" value="InterPro"/>
</dbReference>
<dbReference type="InterPro" id="IPR036575">
    <property type="entry name" value="TFIIS_cen_dom_sf"/>
</dbReference>
<dbReference type="GO" id="GO:0005634">
    <property type="term" value="C:nucleus"/>
    <property type="evidence" value="ECO:0007669"/>
    <property type="project" value="TreeGrafter"/>
</dbReference>
<feature type="compositionally biased region" description="Polar residues" evidence="5">
    <location>
        <begin position="1762"/>
        <end position="1775"/>
    </location>
</feature>
<feature type="compositionally biased region" description="Polar residues" evidence="5">
    <location>
        <begin position="63"/>
        <end position="80"/>
    </location>
</feature>
<dbReference type="PROSITE" id="PS51321">
    <property type="entry name" value="TFIIS_CENTRAL"/>
    <property type="match status" value="1"/>
</dbReference>
<dbReference type="InterPro" id="IPR019787">
    <property type="entry name" value="Znf_PHD-finger"/>
</dbReference>
<feature type="compositionally biased region" description="Basic and acidic residues" evidence="5">
    <location>
        <begin position="948"/>
        <end position="964"/>
    </location>
</feature>
<evidence type="ECO:0000256" key="5">
    <source>
        <dbReference type="SAM" id="MobiDB-lite"/>
    </source>
</evidence>
<feature type="domain" description="PHD-type" evidence="6">
    <location>
        <begin position="801"/>
        <end position="856"/>
    </location>
</feature>
<accession>V9K7I6</accession>
<dbReference type="InterPro" id="IPR003618">
    <property type="entry name" value="TFIIS_cen_dom"/>
</dbReference>
<dbReference type="SMART" id="SM00510">
    <property type="entry name" value="TFS2M"/>
    <property type="match status" value="1"/>
</dbReference>
<evidence type="ECO:0000256" key="1">
    <source>
        <dbReference type="ARBA" id="ARBA00022723"/>
    </source>
</evidence>
<dbReference type="Gene3D" id="3.30.40.10">
    <property type="entry name" value="Zinc/RING finger domain, C3HC4 (zinc finger)"/>
    <property type="match status" value="1"/>
</dbReference>
<feature type="compositionally biased region" description="Polar residues" evidence="5">
    <location>
        <begin position="694"/>
        <end position="722"/>
    </location>
</feature>
<feature type="compositionally biased region" description="Basic and acidic residues" evidence="5">
    <location>
        <begin position="262"/>
        <end position="279"/>
    </location>
</feature>
<dbReference type="PANTHER" id="PTHR11477">
    <property type="entry name" value="TRANSCRIPTION FACTOR S-II ZINC FINGER DOMAIN-CONTAINING PROTEIN"/>
    <property type="match status" value="1"/>
</dbReference>
<sequence length="2289" mass="256538">METSPMMPVSGLELPDESGVKESNLDTMEEEDLSELCRKGKAKSPKATSQSSRKSPRLLAQETVRNLRNSTIAKRSSPANLSPVKRKEPMKNPSAGTSTSKPQDQQEKPAKQKTEATDKPQQENVSENLQSDELTDCGTAESESVASRRLTLRSMGKCVVPDSELERSPGNCKSPEEQPSDQNMEFVSETSCCREPLMVLEPEETPPATLVEEVDNVQSGEVQVESGSPNPIESALELPCSSKSLTEMETDITQDSMMESADVEKVANDNTDGDVKAESTDNSSLKSALESQHSTKSLIGPEEVEMLQDDTLADDLQTIIESDVLCRDIQTAVEELKDYIEEQNTQLNANGKNAVTDVNEQKDEPNELDPVTPKIGTQGVSYVEDLLPKVEDKLENMAGEELDIPLELITCINAACEKEAFDTPSALTSGADISEVVTENISSAAEVIKNEPELIVSEKNDDAIPKENLEPGMKQPTSSEVIDISIVSESEGDDGSSSDPMILGKIQDETTEQQMDMKNEDIGDLSENKEQEEGVAEKPTDGNDSLQEKPKETFPQPKKSSSKHEKAALKPQPKLAQETAKPEQTDKVHHPERKKAKWDIQSSETLQQSKPHTLSVTKRKAVDQDVHHPHKPVKCLKTQLAQDAKAKIEQPQKKSFCKPSPDSQAGRMQTAFHDKSKKTIQVPKHGSKPIPRLSHTSAKQLTHFGQKSVASTAGKIVSQQGDTTKEKDKGKVVELSSEDDKEKLKAKRSEKGIAPRQRRSSKSLSLDEPPLFIPDNLPAVKKEGDVEHSTDIPTPELWDPKKLCGFCKKAHNSRFMVGCGRCDDWFHGDCVGLSLTQAQLLEKEDKEYICLKCCAEEDKKILPVNHSHTIKHQTSQDDTEKSKPELSCENVAHLKNEKPSRAEERDTTMTGLKPKSEMIEKTELSLNDKKHKVKILKKGPSARTSSTESKDSESRDTKRTHLVNERSPGQITMSTSQPPEDRKDKLLKDPSAPRLGQGEKPPKLDLKEKQLAKKKLEKTASNSASTPANPSTAQPTVEQIRQNVRHSLKDILAKRLSQTDMKIPEERATKVAGRIERELFSFFRDTDTKYKSKYRSLMFNLKDAKNQVLFKRVLKGDITPGHLIRMSPEELASKELAAWRKRENRHTIEMIEKEQREVERRPITKITHKGEIEIESEAPPKEPETVVVEEDEPKVVEPKPVVEKLEDNDEETTVEDVNDTTCHHKKHLFDLNCKICTGRMAPPVEELSPPKVKVASSVTRRHSEIEVEPNLLADPLPSASSILPFDMTVEERPESSQPSVSRSDTLDAPEDESRFLARLDSLWKGFVNMHSVAKFVTKAYPVSGSVEHLTEDLPDTIQVGGRIPPQTVWDYVDKIKASGTKEICVIRFAPVTEEDQITYTSLYAYFSSRQRYGVVANNVKQVKDMYLIPLGLSEKIPYRLLPFDGPGLELARQNLLLGLIIRQRIKKLHSTSVSEEASESDKTVGNVPQEKKSKVEYVNDEDEVDDEDENQFFNSFTSVLAKFRSKPKQLPPVVEPQIPKPPVEIPIEPVIIPSTKPLRFLPGVLVGWENQPDSLELPDKPLDDILQSLLGEANKEIEQLPMSGLGPDLGEPATDDKTDPEILEKLLPDKTSEDQGPVESKLEDDQEETEQPNKDLLEDTNVEANSKADECYPALTLKDKPPDVPTEIFLSSLAPLKSQPPDQKEEQEKLRHQFKVKKVKVENSKEQKEDLNASTSQPVTPIPDLALSEPTTNDEEVVDSAQGASPSVLANVSPESAQISRVAQLLNLCRDPRQAAGRNQQSNSAIGKPVEEKSTGEQQLDNSGDNTVDKSLHKEDGEDNSDNLLEPEEGEWTITDGADEPVQESIEQGPGKMCHTALIARSRFQLISNPTRQTEILRSLHKGEGQHTPNTIQTHTIETVQSIRRELPPGTPLLGPHPGAHFDFASQLIANHNQSHGPTVSTVLQGGGSSMNPAAGRGNYPPSLLELRTFPQLQGNSGFPFQGGLLNANFQTQGNSMPSFMSGRPPPLLPSPYRLQNPHLRFHSPDPGAAHALLPNHMVPWPPPIPCLPHHHMGLMHLGAGQTMPSFPADHSNDANRYIPNSGTPNFQPIKDDHRQDHWDRHSQRSESSLSKDRGSRHRQRLYSESYHRRKDRHKERERERDSYWERDRDKYKEKDRDKERDRDRERRSQDRHRDKDRDRHRERERSRDGMDSKRERSKERDRGRSENDDSDQERGKGRSRDKDREKVHEKEKDAERDRQHRGKDHDKRDRSDRSKRRKRRSSSESNTD</sequence>
<feature type="compositionally biased region" description="Basic and acidic residues" evidence="5">
    <location>
        <begin position="979"/>
        <end position="988"/>
    </location>
</feature>
<protein>
    <submittedName>
        <fullName evidence="8">PHD finger protein 3</fullName>
    </submittedName>
</protein>
<dbReference type="SMART" id="SM00249">
    <property type="entry name" value="PHD"/>
    <property type="match status" value="1"/>
</dbReference>
<evidence type="ECO:0000259" key="7">
    <source>
        <dbReference type="PROSITE" id="PS51321"/>
    </source>
</evidence>
<dbReference type="InterPro" id="IPR011011">
    <property type="entry name" value="Znf_FYVE_PHD"/>
</dbReference>
<feature type="compositionally biased region" description="Basic and acidic residues" evidence="5">
    <location>
        <begin position="459"/>
        <end position="469"/>
    </location>
</feature>
<feature type="compositionally biased region" description="Basic and acidic residues" evidence="5">
    <location>
        <begin position="723"/>
        <end position="753"/>
    </location>
</feature>
<dbReference type="SUPFAM" id="SSF46942">
    <property type="entry name" value="Elongation factor TFIIS domain 2"/>
    <property type="match status" value="1"/>
</dbReference>
<organism evidence="8">
    <name type="scientific">Callorhinchus milii</name>
    <name type="common">Ghost shark</name>
    <dbReference type="NCBI Taxonomy" id="7868"/>
    <lineage>
        <taxon>Eukaryota</taxon>
        <taxon>Metazoa</taxon>
        <taxon>Chordata</taxon>
        <taxon>Craniata</taxon>
        <taxon>Vertebrata</taxon>
        <taxon>Chondrichthyes</taxon>
        <taxon>Holocephali</taxon>
        <taxon>Chimaeriformes</taxon>
        <taxon>Callorhinchidae</taxon>
        <taxon>Callorhinchus</taxon>
    </lineage>
</organism>
<dbReference type="EMBL" id="JW861167">
    <property type="protein sequence ID" value="AFO93684.1"/>
    <property type="molecule type" value="mRNA"/>
</dbReference>
<dbReference type="GO" id="GO:0008270">
    <property type="term" value="F:zinc ion binding"/>
    <property type="evidence" value="ECO:0007669"/>
    <property type="project" value="UniProtKB-KW"/>
</dbReference>
<feature type="compositionally biased region" description="Basic and acidic residues" evidence="5">
    <location>
        <begin position="1000"/>
        <end position="1011"/>
    </location>
</feature>
<feature type="compositionally biased region" description="Basic and acidic residues" evidence="5">
    <location>
        <begin position="874"/>
        <end position="907"/>
    </location>
</feature>
<dbReference type="InterPro" id="IPR013083">
    <property type="entry name" value="Znf_RING/FYVE/PHD"/>
</dbReference>
<feature type="region of interest" description="Disordered" evidence="5">
    <location>
        <begin position="870"/>
        <end position="1037"/>
    </location>
</feature>
<feature type="compositionally biased region" description="Basic and acidic residues" evidence="5">
    <location>
        <begin position="914"/>
        <end position="928"/>
    </location>
</feature>
<feature type="compositionally biased region" description="Polar residues" evidence="5">
    <location>
        <begin position="280"/>
        <end position="297"/>
    </location>
</feature>
<feature type="region of interest" description="Disordered" evidence="5">
    <location>
        <begin position="1472"/>
        <end position="1493"/>
    </location>
</feature>
<dbReference type="PROSITE" id="PS50016">
    <property type="entry name" value="ZF_PHD_2"/>
    <property type="match status" value="1"/>
</dbReference>
<dbReference type="SUPFAM" id="SSF57903">
    <property type="entry name" value="FYVE/PHD zinc finger"/>
    <property type="match status" value="1"/>
</dbReference>
<dbReference type="CDD" id="cd15638">
    <property type="entry name" value="PHD_PHF3"/>
    <property type="match status" value="1"/>
</dbReference>
<feature type="compositionally biased region" description="Basic and acidic residues" evidence="5">
    <location>
        <begin position="1827"/>
        <end position="1836"/>
    </location>
</feature>
<feature type="region of interest" description="Disordered" evidence="5">
    <location>
        <begin position="2084"/>
        <end position="2289"/>
    </location>
</feature>
<feature type="compositionally biased region" description="Polar residues" evidence="5">
    <location>
        <begin position="122"/>
        <end position="132"/>
    </location>
</feature>
<evidence type="ECO:0000259" key="6">
    <source>
        <dbReference type="PROSITE" id="PS50016"/>
    </source>
</evidence>
<dbReference type="CDD" id="cd21548">
    <property type="entry name" value="SPOC_PHF3"/>
    <property type="match status" value="1"/>
</dbReference>
<feature type="compositionally biased region" description="Polar residues" evidence="5">
    <location>
        <begin position="967"/>
        <end position="978"/>
    </location>
</feature>
<feature type="compositionally biased region" description="Polar residues" evidence="5">
    <location>
        <begin position="600"/>
        <end position="616"/>
    </location>
</feature>
<evidence type="ECO:0000256" key="4">
    <source>
        <dbReference type="PROSITE-ProRule" id="PRU00146"/>
    </source>
</evidence>
<feature type="compositionally biased region" description="Basic and acidic residues" evidence="5">
    <location>
        <begin position="1702"/>
        <end position="1711"/>
    </location>
</feature>
<feature type="compositionally biased region" description="Basic and acidic residues" evidence="5">
    <location>
        <begin position="104"/>
        <end position="121"/>
    </location>
</feature>
<feature type="compositionally biased region" description="Low complexity" evidence="5">
    <location>
        <begin position="478"/>
        <end position="489"/>
    </location>
</feature>
<keyword evidence="3" id="KW-0862">Zinc</keyword>
<feature type="compositionally biased region" description="Basic and acidic residues" evidence="5">
    <location>
        <begin position="2110"/>
        <end position="2134"/>
    </location>
</feature>
<dbReference type="Pfam" id="PF07500">
    <property type="entry name" value="TFIIS_M"/>
    <property type="match status" value="1"/>
</dbReference>
<evidence type="ECO:0000256" key="3">
    <source>
        <dbReference type="ARBA" id="ARBA00022833"/>
    </source>
</evidence>